<sequence length="826" mass="90556">MGSRRESSGGTRSVWQHALEQARLGMWDWNIQTGECSYSDTWFRMLGYEPGELTATSDLWLTLVHPDDRQEAVASGDRHINGERDGVETELRLRHKDGHWVWVLDRGGIVERDQDGRPVRMIGVQTDISRQKAAEAALVEVNERIRLALAASACGIWHFDIATQKSDWDARTRQIFGLAPGTGPLPQVTWHRFLHPDDREEAERKHLDPALFDHGSMEVRYRIVRGDGAVRHIETLAKFSPEPAPLGSIVGTVRDVTDEVLSAQALLTEKERLRVTLTAISDAVLSTDVDDRITFVNPAACVLLDRPESELVGLPRSQVFEAMGGLAAFASGSRAYGELVTSDARGSEKVVRYSVSPLAPGPERNSGIVFTLRDVTSEHRKQQELAYAARHDQLTGLLNRAAFDTLLSQKVEHAAVSPFALLYIDLDHFKALNDLAGHAAGDVALVTIAGAIRRCLPQSAAVARLGGDEFAALFASQDVDEAERCAECILAAIRSADLGHHTGYRQLGASIGIVMVRESGLGAADVLAHADDTCYAAKSGGRNRYMVFSEDKGRLSASLTAARIVGDIADAMEENRLVLFGQEIRALNNPMQTLGKVEVLARLVNREGRMMSPAEFIPAAERFGRASSLDRWIIRSALSRFGAVMAAGDLDLGFNLSAQSLSDPKLWNFVESTVAETGAPFDSIVFEITETAAVTNFEAAERFVSLARANGCRVCLDDFGAGLSSFDYLRRFPVDNLKIDGSFIHNLTTSEYDRQIVTSINRIAQGLGYQVVAERIEDAETLDLLADMKVQYGQGYLFHRPEPLETIVERIEAGRFGRLGRSGTAG</sequence>
<dbReference type="Pfam" id="PF08447">
    <property type="entry name" value="PAS_3"/>
    <property type="match status" value="2"/>
</dbReference>
<dbReference type="Pfam" id="PF00990">
    <property type="entry name" value="GGDEF"/>
    <property type="match status" value="1"/>
</dbReference>
<dbReference type="SUPFAM" id="SSF141868">
    <property type="entry name" value="EAL domain-like"/>
    <property type="match status" value="1"/>
</dbReference>
<dbReference type="SMART" id="SM00091">
    <property type="entry name" value="PAS"/>
    <property type="match status" value="3"/>
</dbReference>
<dbReference type="CDD" id="cd00130">
    <property type="entry name" value="PAS"/>
    <property type="match status" value="3"/>
</dbReference>
<dbReference type="InterPro" id="IPR029787">
    <property type="entry name" value="Nucleotide_cyclase"/>
</dbReference>
<dbReference type="SUPFAM" id="SSF55785">
    <property type="entry name" value="PYP-like sensor domain (PAS domain)"/>
    <property type="match status" value="3"/>
</dbReference>
<dbReference type="InterPro" id="IPR052155">
    <property type="entry name" value="Biofilm_reg_signaling"/>
</dbReference>
<dbReference type="RefSeq" id="WP_367956946.1">
    <property type="nucleotide sequence ID" value="NZ_JBDPGJ010000007.1"/>
</dbReference>
<dbReference type="PANTHER" id="PTHR44757">
    <property type="entry name" value="DIGUANYLATE CYCLASE DGCP"/>
    <property type="match status" value="1"/>
</dbReference>
<dbReference type="SMART" id="SM00052">
    <property type="entry name" value="EAL"/>
    <property type="match status" value="1"/>
</dbReference>
<evidence type="ECO:0000259" key="3">
    <source>
        <dbReference type="PROSITE" id="PS50883"/>
    </source>
</evidence>
<comment type="caution">
    <text evidence="5">The sequence shown here is derived from an EMBL/GenBank/DDBJ whole genome shotgun (WGS) entry which is preliminary data.</text>
</comment>
<dbReference type="CDD" id="cd01949">
    <property type="entry name" value="GGDEF"/>
    <property type="match status" value="1"/>
</dbReference>
<dbReference type="EMBL" id="JBDPGJ010000007">
    <property type="protein sequence ID" value="MEX0409107.1"/>
    <property type="molecule type" value="Genomic_DNA"/>
</dbReference>
<dbReference type="NCBIfam" id="TIGR00229">
    <property type="entry name" value="sensory_box"/>
    <property type="match status" value="2"/>
</dbReference>
<dbReference type="InterPro" id="IPR013767">
    <property type="entry name" value="PAS_fold"/>
</dbReference>
<evidence type="ECO:0000259" key="2">
    <source>
        <dbReference type="PROSITE" id="PS50113"/>
    </source>
</evidence>
<dbReference type="InterPro" id="IPR000160">
    <property type="entry name" value="GGDEF_dom"/>
</dbReference>
<dbReference type="CDD" id="cd01948">
    <property type="entry name" value="EAL"/>
    <property type="match status" value="1"/>
</dbReference>
<feature type="domain" description="GGDEF" evidence="4">
    <location>
        <begin position="417"/>
        <end position="550"/>
    </location>
</feature>
<dbReference type="InterPro" id="IPR013655">
    <property type="entry name" value="PAS_fold_3"/>
</dbReference>
<dbReference type="InterPro" id="IPR001633">
    <property type="entry name" value="EAL_dom"/>
</dbReference>
<dbReference type="Proteomes" id="UP001556692">
    <property type="component" value="Unassembled WGS sequence"/>
</dbReference>
<dbReference type="Gene3D" id="3.20.20.450">
    <property type="entry name" value="EAL domain"/>
    <property type="match status" value="1"/>
</dbReference>
<dbReference type="NCBIfam" id="TIGR00254">
    <property type="entry name" value="GGDEF"/>
    <property type="match status" value="1"/>
</dbReference>
<evidence type="ECO:0000313" key="5">
    <source>
        <dbReference type="EMBL" id="MEX0409107.1"/>
    </source>
</evidence>
<name>A0ABV3SQM6_9HYPH</name>
<reference evidence="5 6" key="1">
    <citation type="submission" date="2024-05" db="EMBL/GenBank/DDBJ databases">
        <authorList>
            <person name="Jiang F."/>
        </authorList>
    </citation>
    <scope>NUCLEOTIDE SEQUENCE [LARGE SCALE GENOMIC DNA]</scope>
    <source>
        <strain evidence="5 6">LZ166</strain>
    </source>
</reference>
<dbReference type="InterPro" id="IPR000700">
    <property type="entry name" value="PAS-assoc_C"/>
</dbReference>
<accession>A0ABV3SQM6</accession>
<feature type="domain" description="PAC" evidence="2">
    <location>
        <begin position="87"/>
        <end position="140"/>
    </location>
</feature>
<feature type="domain" description="PAS" evidence="1">
    <location>
        <begin position="269"/>
        <end position="313"/>
    </location>
</feature>
<feature type="domain" description="EAL" evidence="3">
    <location>
        <begin position="561"/>
        <end position="815"/>
    </location>
</feature>
<dbReference type="InterPro" id="IPR043128">
    <property type="entry name" value="Rev_trsase/Diguanyl_cyclase"/>
</dbReference>
<dbReference type="Pfam" id="PF00563">
    <property type="entry name" value="EAL"/>
    <property type="match status" value="1"/>
</dbReference>
<dbReference type="InterPro" id="IPR035919">
    <property type="entry name" value="EAL_sf"/>
</dbReference>
<evidence type="ECO:0000313" key="6">
    <source>
        <dbReference type="Proteomes" id="UP001556692"/>
    </source>
</evidence>
<dbReference type="SUPFAM" id="SSF55073">
    <property type="entry name" value="Nucleotide cyclase"/>
    <property type="match status" value="1"/>
</dbReference>
<evidence type="ECO:0000259" key="1">
    <source>
        <dbReference type="PROSITE" id="PS50112"/>
    </source>
</evidence>
<evidence type="ECO:0000259" key="4">
    <source>
        <dbReference type="PROSITE" id="PS50887"/>
    </source>
</evidence>
<dbReference type="Pfam" id="PF00989">
    <property type="entry name" value="PAS"/>
    <property type="match status" value="1"/>
</dbReference>
<dbReference type="SMART" id="SM00086">
    <property type="entry name" value="PAC"/>
    <property type="match status" value="2"/>
</dbReference>
<dbReference type="PROSITE" id="PS50887">
    <property type="entry name" value="GGDEF"/>
    <property type="match status" value="1"/>
</dbReference>
<gene>
    <name evidence="5" type="ORF">ABGN05_26035</name>
</gene>
<feature type="domain" description="PAS" evidence="1">
    <location>
        <begin position="38"/>
        <end position="83"/>
    </location>
</feature>
<dbReference type="Gene3D" id="3.30.70.270">
    <property type="match status" value="1"/>
</dbReference>
<organism evidence="5 6">
    <name type="scientific">Aquibium pacificus</name>
    <dbReference type="NCBI Taxonomy" id="3153579"/>
    <lineage>
        <taxon>Bacteria</taxon>
        <taxon>Pseudomonadati</taxon>
        <taxon>Pseudomonadota</taxon>
        <taxon>Alphaproteobacteria</taxon>
        <taxon>Hyphomicrobiales</taxon>
        <taxon>Phyllobacteriaceae</taxon>
        <taxon>Aquibium</taxon>
    </lineage>
</organism>
<protein>
    <submittedName>
        <fullName evidence="5">EAL domain-containing protein</fullName>
    </submittedName>
</protein>
<dbReference type="InterPro" id="IPR000014">
    <property type="entry name" value="PAS"/>
</dbReference>
<dbReference type="InterPro" id="IPR035965">
    <property type="entry name" value="PAS-like_dom_sf"/>
</dbReference>
<dbReference type="Gene3D" id="3.30.450.20">
    <property type="entry name" value="PAS domain"/>
    <property type="match status" value="3"/>
</dbReference>
<dbReference type="PROSITE" id="PS50883">
    <property type="entry name" value="EAL"/>
    <property type="match status" value="1"/>
</dbReference>
<dbReference type="PROSITE" id="PS50112">
    <property type="entry name" value="PAS"/>
    <property type="match status" value="2"/>
</dbReference>
<dbReference type="SMART" id="SM00267">
    <property type="entry name" value="GGDEF"/>
    <property type="match status" value="1"/>
</dbReference>
<proteinExistence type="predicted"/>
<dbReference type="PROSITE" id="PS50113">
    <property type="entry name" value="PAC"/>
    <property type="match status" value="1"/>
</dbReference>
<dbReference type="PANTHER" id="PTHR44757:SF4">
    <property type="entry name" value="DIGUANYLATE CYCLASE DGCE-RELATED"/>
    <property type="match status" value="1"/>
</dbReference>
<dbReference type="InterPro" id="IPR001610">
    <property type="entry name" value="PAC"/>
</dbReference>
<keyword evidence="6" id="KW-1185">Reference proteome</keyword>